<dbReference type="AlphaFoldDB" id="A0AAV5R9H4"/>
<keyword evidence="2" id="KW-1185">Reference proteome</keyword>
<evidence type="ECO:0000313" key="2">
    <source>
        <dbReference type="Proteomes" id="UP001378960"/>
    </source>
</evidence>
<dbReference type="Proteomes" id="UP001378960">
    <property type="component" value="Unassembled WGS sequence"/>
</dbReference>
<reference evidence="1 2" key="1">
    <citation type="journal article" date="2023" name="Elife">
        <title>Identification of key yeast species and microbe-microbe interactions impacting larval growth of Drosophila in the wild.</title>
        <authorList>
            <person name="Mure A."/>
            <person name="Sugiura Y."/>
            <person name="Maeda R."/>
            <person name="Honda K."/>
            <person name="Sakurai N."/>
            <person name="Takahashi Y."/>
            <person name="Watada M."/>
            <person name="Katoh T."/>
            <person name="Gotoh A."/>
            <person name="Gotoh Y."/>
            <person name="Taniguchi I."/>
            <person name="Nakamura K."/>
            <person name="Hayashi T."/>
            <person name="Katayama T."/>
            <person name="Uemura T."/>
            <person name="Hattori Y."/>
        </authorList>
    </citation>
    <scope>NUCLEOTIDE SEQUENCE [LARGE SCALE GENOMIC DNA]</scope>
    <source>
        <strain evidence="1 2">PK-24</strain>
    </source>
</reference>
<sequence length="104" mass="11207">MNITPMTTVLMKNAAPIISPKANVVLPVLNDVYVDMISGDPLANASSVIPDTFSGIFKYDVIAFKFGTRQLPATSPMDPNNTTKSNISKGIPIQWRAVSDLAIQ</sequence>
<proteinExistence type="predicted"/>
<evidence type="ECO:0000313" key="1">
    <source>
        <dbReference type="EMBL" id="GMM48078.1"/>
    </source>
</evidence>
<comment type="caution">
    <text evidence="1">The sequence shown here is derived from an EMBL/GenBank/DDBJ whole genome shotgun (WGS) entry which is preliminary data.</text>
</comment>
<gene>
    <name evidence="1" type="ORF">DAPK24_046760</name>
</gene>
<accession>A0AAV5R9H4</accession>
<dbReference type="EMBL" id="BTGB01000009">
    <property type="protein sequence ID" value="GMM48078.1"/>
    <property type="molecule type" value="Genomic_DNA"/>
</dbReference>
<organism evidence="1 2">
    <name type="scientific">Pichia kluyveri</name>
    <name type="common">Yeast</name>
    <dbReference type="NCBI Taxonomy" id="36015"/>
    <lineage>
        <taxon>Eukaryota</taxon>
        <taxon>Fungi</taxon>
        <taxon>Dikarya</taxon>
        <taxon>Ascomycota</taxon>
        <taxon>Saccharomycotina</taxon>
        <taxon>Pichiomycetes</taxon>
        <taxon>Pichiales</taxon>
        <taxon>Pichiaceae</taxon>
        <taxon>Pichia</taxon>
    </lineage>
</organism>
<name>A0AAV5R9H4_PICKL</name>
<protein>
    <submittedName>
        <fullName evidence="1">Uncharacterized protein</fullName>
    </submittedName>
</protein>